<proteinExistence type="predicted"/>
<reference evidence="1 2" key="1">
    <citation type="submission" date="2016-12" db="EMBL/GenBank/DDBJ databases">
        <authorList>
            <person name="Song W.-J."/>
            <person name="Kurnit D.M."/>
        </authorList>
    </citation>
    <scope>NUCLEOTIDE SEQUENCE [LARGE SCALE GENOMIC DNA]</scope>
    <source>
        <strain evidence="1 2">CECT 9026</strain>
    </source>
</reference>
<accession>A0A1N6M9Q0</accession>
<gene>
    <name evidence="1" type="ORF">VSP9026_03977</name>
</gene>
<name>A0A1N6M9Q0_9VIBR</name>
<dbReference type="EMBL" id="FSSB01000028">
    <property type="protein sequence ID" value="SIO96195.1"/>
    <property type="molecule type" value="Genomic_DNA"/>
</dbReference>
<protein>
    <submittedName>
        <fullName evidence="1">Uncharacterized protein</fullName>
    </submittedName>
</protein>
<evidence type="ECO:0000313" key="1">
    <source>
        <dbReference type="EMBL" id="SIO96195.1"/>
    </source>
</evidence>
<dbReference type="RefSeq" id="WP_159439494.1">
    <property type="nucleotide sequence ID" value="NZ_AP024907.1"/>
</dbReference>
<dbReference type="Proteomes" id="UP000184774">
    <property type="component" value="Unassembled WGS sequence"/>
</dbReference>
<evidence type="ECO:0000313" key="2">
    <source>
        <dbReference type="Proteomes" id="UP000184774"/>
    </source>
</evidence>
<dbReference type="OrthoDB" id="680098at2"/>
<dbReference type="Pfam" id="PF19265">
    <property type="entry name" value="DUF5908"/>
    <property type="match status" value="1"/>
</dbReference>
<organism evidence="1 2">
    <name type="scientific">Vibrio spartinae</name>
    <dbReference type="NCBI Taxonomy" id="1918945"/>
    <lineage>
        <taxon>Bacteria</taxon>
        <taxon>Pseudomonadati</taxon>
        <taxon>Pseudomonadota</taxon>
        <taxon>Gammaproteobacteria</taxon>
        <taxon>Vibrionales</taxon>
        <taxon>Vibrionaceae</taxon>
        <taxon>Vibrio</taxon>
    </lineage>
</organism>
<dbReference type="InterPro" id="IPR045459">
    <property type="entry name" value="DUF5908"/>
</dbReference>
<sequence>MPVEIRELVIKTEIQSQPESKQDTLNEQQLNALKQQIIQECLKQLRHRARNSPLER</sequence>
<dbReference type="AlphaFoldDB" id="A0A1N6M9Q0"/>